<dbReference type="FunFam" id="3.40.50.1820:FF:000021">
    <property type="entry name" value="Lipase"/>
    <property type="match status" value="1"/>
</dbReference>
<evidence type="ECO:0000256" key="7">
    <source>
        <dbReference type="SAM" id="SignalP"/>
    </source>
</evidence>
<keyword evidence="5" id="KW-0443">Lipid metabolism</keyword>
<evidence type="ECO:0000256" key="4">
    <source>
        <dbReference type="ARBA" id="ARBA00022963"/>
    </source>
</evidence>
<dbReference type="SUPFAM" id="SSF53474">
    <property type="entry name" value="alpha/beta-Hydrolases"/>
    <property type="match status" value="1"/>
</dbReference>
<evidence type="ECO:0000256" key="6">
    <source>
        <dbReference type="ARBA" id="ARBA00023180"/>
    </source>
</evidence>
<feature type="signal peptide" evidence="7">
    <location>
        <begin position="1"/>
        <end position="15"/>
    </location>
</feature>
<keyword evidence="2 7" id="KW-0732">Signal</keyword>
<keyword evidence="4" id="KW-0442">Lipid degradation</keyword>
<keyword evidence="3" id="KW-0378">Hydrolase</keyword>
<gene>
    <name evidence="9" type="primary">Lip3_12</name>
</gene>
<comment type="similarity">
    <text evidence="1">Belongs to the AB hydrolase superfamily. Lipase family.</text>
</comment>
<dbReference type="GO" id="GO:0016042">
    <property type="term" value="P:lipid catabolic process"/>
    <property type="evidence" value="ECO:0007669"/>
    <property type="project" value="UniProtKB-KW"/>
</dbReference>
<dbReference type="InterPro" id="IPR006693">
    <property type="entry name" value="AB_hydrolase_lipase"/>
</dbReference>
<accession>A0A2H8TQG8</accession>
<protein>
    <submittedName>
        <fullName evidence="9">Lipase 3</fullName>
    </submittedName>
</protein>
<evidence type="ECO:0000256" key="2">
    <source>
        <dbReference type="ARBA" id="ARBA00022729"/>
    </source>
</evidence>
<dbReference type="Pfam" id="PF04083">
    <property type="entry name" value="Abhydro_lipase"/>
    <property type="match status" value="1"/>
</dbReference>
<evidence type="ECO:0000256" key="3">
    <source>
        <dbReference type="ARBA" id="ARBA00022801"/>
    </source>
</evidence>
<evidence type="ECO:0000256" key="5">
    <source>
        <dbReference type="ARBA" id="ARBA00023098"/>
    </source>
</evidence>
<dbReference type="GO" id="GO:0016787">
    <property type="term" value="F:hydrolase activity"/>
    <property type="evidence" value="ECO:0007669"/>
    <property type="project" value="UniProtKB-KW"/>
</dbReference>
<evidence type="ECO:0000256" key="1">
    <source>
        <dbReference type="ARBA" id="ARBA00010701"/>
    </source>
</evidence>
<sequence>MHYYVLAALLNAALAAGLQRHAVFGAGHRLQQWRQTDDRPDYLHFLATAAGGGGGGGVLPRRTWTRQQDGQPTATGRRQRRFQTSNAVPAMGYWKALHRKLEVQSKWPGTEKYANEMYLAATTDDYIRQEGYPAERHTVITTDGYNLTLHRIPYSRNEDLTTFTRKPAVLVQHGILCSSTDWVITGPNSSLAFLLSDAGYDVWLANSRGNTYSRNHVTLDPAKEPEKFWDFSWHEMGTIDLPNTIDYILDKTGEPDLNYVGHSMGTAIFYVLCSERPEYQDKVRSMAAMAPIAYLNHVKSPIMTFLSSVADPLAWLCNSLGYYEFRPNSKILLFAGKAFCEANSLKEGVCDNLLFLFAGYDSKRLIKSVLPIILAHTPAGASARQLTHFAQLMKRDKWFGQYNYNKQKNIEKYGQPEPPAYDLTGITVPVALYHAQNDWLSSVEDVEVLAGKLPKVAEKKVMPFPEFNHLDFLWANDVKSIVYDDLIEFMKRYDRKYDVDVALRPSVEVDANVVHTDFIVSDVR</sequence>
<dbReference type="AlphaFoldDB" id="A0A2H8TQG8"/>
<dbReference type="EMBL" id="GFXV01004642">
    <property type="protein sequence ID" value="MBW16447.1"/>
    <property type="molecule type" value="Transcribed_RNA"/>
</dbReference>
<evidence type="ECO:0000313" key="9">
    <source>
        <dbReference type="EMBL" id="MBW16447.1"/>
    </source>
</evidence>
<feature type="chain" id="PRO_5014142776" evidence="7">
    <location>
        <begin position="16"/>
        <end position="524"/>
    </location>
</feature>
<keyword evidence="6" id="KW-0325">Glycoprotein</keyword>
<organism evidence="9">
    <name type="scientific">Melanaphis sacchari</name>
    <dbReference type="NCBI Taxonomy" id="742174"/>
    <lineage>
        <taxon>Eukaryota</taxon>
        <taxon>Metazoa</taxon>
        <taxon>Ecdysozoa</taxon>
        <taxon>Arthropoda</taxon>
        <taxon>Hexapoda</taxon>
        <taxon>Insecta</taxon>
        <taxon>Pterygota</taxon>
        <taxon>Neoptera</taxon>
        <taxon>Paraneoptera</taxon>
        <taxon>Hemiptera</taxon>
        <taxon>Sternorrhyncha</taxon>
        <taxon>Aphidomorpha</taxon>
        <taxon>Aphidoidea</taxon>
        <taxon>Aphididae</taxon>
        <taxon>Aphidini</taxon>
        <taxon>Melanaphis</taxon>
    </lineage>
</organism>
<dbReference type="Gene3D" id="3.40.50.1820">
    <property type="entry name" value="alpha/beta hydrolase"/>
    <property type="match status" value="1"/>
</dbReference>
<dbReference type="OrthoDB" id="9974421at2759"/>
<name>A0A2H8TQG8_9HEMI</name>
<dbReference type="PANTHER" id="PTHR11005">
    <property type="entry name" value="LYSOSOMAL ACID LIPASE-RELATED"/>
    <property type="match status" value="1"/>
</dbReference>
<evidence type="ECO:0000259" key="8">
    <source>
        <dbReference type="Pfam" id="PF04083"/>
    </source>
</evidence>
<dbReference type="InterPro" id="IPR029058">
    <property type="entry name" value="AB_hydrolase_fold"/>
</dbReference>
<reference evidence="9" key="1">
    <citation type="submission" date="2017-10" db="EMBL/GenBank/DDBJ databases">
        <title>Transcriptome Assembly of Sugarcane Aphid Adults.</title>
        <authorList>
            <person name="Scully E.D."/>
            <person name="Palmer N.A."/>
            <person name="Geib S.M."/>
            <person name="Sarath G."/>
            <person name="Sattler S.E."/>
        </authorList>
    </citation>
    <scope>NUCLEOTIDE SEQUENCE</scope>
    <source>
        <tissue evidence="9">Whole body</tissue>
    </source>
</reference>
<feature type="domain" description="Partial AB-hydrolase lipase" evidence="8">
    <location>
        <begin position="124"/>
        <end position="185"/>
    </location>
</feature>
<proteinExistence type="inferred from homology"/>